<evidence type="ECO:0000256" key="2">
    <source>
        <dbReference type="ARBA" id="ARBA00008683"/>
    </source>
</evidence>
<name>A0A4Z0F6Y2_9GAMM</name>
<dbReference type="InterPro" id="IPR029045">
    <property type="entry name" value="ClpP/crotonase-like_dom_sf"/>
</dbReference>
<organism evidence="13 14">
    <name type="scientific">Candidatus Macondimonas diazotrophica</name>
    <dbReference type="NCBI Taxonomy" id="2305248"/>
    <lineage>
        <taxon>Bacteria</taxon>
        <taxon>Pseudomonadati</taxon>
        <taxon>Pseudomonadota</taxon>
        <taxon>Gammaproteobacteria</taxon>
        <taxon>Chromatiales</taxon>
        <taxon>Ectothiorhodospiraceae</taxon>
        <taxon>Candidatus Macondimonas</taxon>
    </lineage>
</organism>
<dbReference type="SUPFAM" id="SSF52096">
    <property type="entry name" value="ClpP/crotonase"/>
    <property type="match status" value="1"/>
</dbReference>
<keyword evidence="8 10" id="KW-1133">Transmembrane helix</keyword>
<keyword evidence="14" id="KW-1185">Reference proteome</keyword>
<evidence type="ECO:0000259" key="12">
    <source>
        <dbReference type="Pfam" id="PF08496"/>
    </source>
</evidence>
<dbReference type="EMBL" id="SRIO01000016">
    <property type="protein sequence ID" value="TFZ81727.1"/>
    <property type="molecule type" value="Genomic_DNA"/>
</dbReference>
<evidence type="ECO:0000313" key="14">
    <source>
        <dbReference type="Proteomes" id="UP000297890"/>
    </source>
</evidence>
<evidence type="ECO:0000256" key="4">
    <source>
        <dbReference type="ARBA" id="ARBA00022670"/>
    </source>
</evidence>
<keyword evidence="6 13" id="KW-0378">Hydrolase</keyword>
<comment type="similarity">
    <text evidence="2">Belongs to the peptidase S49 family.</text>
</comment>
<feature type="transmembrane region" description="Helical" evidence="10">
    <location>
        <begin position="12"/>
        <end position="31"/>
    </location>
</feature>
<gene>
    <name evidence="13" type="primary">sohB</name>
    <name evidence="13" type="ORF">E4680_11160</name>
</gene>
<dbReference type="InterPro" id="IPR013703">
    <property type="entry name" value="Peptidase_S49_N_proteobac"/>
</dbReference>
<dbReference type="Pfam" id="PF08496">
    <property type="entry name" value="Peptidase_S49_N"/>
    <property type="match status" value="1"/>
</dbReference>
<dbReference type="Proteomes" id="UP000297890">
    <property type="component" value="Unassembled WGS sequence"/>
</dbReference>
<dbReference type="PANTHER" id="PTHR42987:SF4">
    <property type="entry name" value="PROTEASE SOHB-RELATED"/>
    <property type="match status" value="1"/>
</dbReference>
<keyword evidence="3" id="KW-1003">Cell membrane</keyword>
<evidence type="ECO:0000256" key="9">
    <source>
        <dbReference type="ARBA" id="ARBA00023136"/>
    </source>
</evidence>
<dbReference type="AlphaFoldDB" id="A0A4Z0F6Y2"/>
<sequence length="345" mass="39153">MWTELLGQYGLFAAKLITLLVGVLALALIVGGMRRQRPPIPQGDLQLEHLNRHYQRLRDGLSRRLQPARNGRWQRLKNHRPWRAKAKTPPAQTNGRRVFVLDFHGDLQASATVALREEISALLQVAENHDEVVLRLESSGGMVHAYGLAASQLQRLRDRGIALTVCVDKVAASGGYMMACVGQRIVAAPFAIVGSIGVVAQLPNLHRLLQRRDVDIELHTAGVFKRTLTVLGENTPEAREKFRQELEEAHDLFKQFVRQHRTRLDIDKVATGEHWYGTQALELRLIDEVSTSDDYLMRLLDQAQIYRLRYRLARPMSRRLLSLGGRLGDTVVSWLASRHHLLFKD</sequence>
<evidence type="ECO:0000256" key="7">
    <source>
        <dbReference type="ARBA" id="ARBA00022825"/>
    </source>
</evidence>
<comment type="subcellular location">
    <subcellularLocation>
        <location evidence="1">Cell membrane</location>
    </subcellularLocation>
</comment>
<evidence type="ECO:0000256" key="8">
    <source>
        <dbReference type="ARBA" id="ARBA00022989"/>
    </source>
</evidence>
<accession>A0A4Z0F6Y2</accession>
<dbReference type="GO" id="GO:0006508">
    <property type="term" value="P:proteolysis"/>
    <property type="evidence" value="ECO:0007669"/>
    <property type="project" value="UniProtKB-KW"/>
</dbReference>
<dbReference type="RefSeq" id="WP_135282496.1">
    <property type="nucleotide sequence ID" value="NZ_SRIO01000016.1"/>
</dbReference>
<dbReference type="InterPro" id="IPR047272">
    <property type="entry name" value="S49_SppA_C"/>
</dbReference>
<comment type="caution">
    <text evidence="13">The sequence shown here is derived from an EMBL/GenBank/DDBJ whole genome shotgun (WGS) entry which is preliminary data.</text>
</comment>
<evidence type="ECO:0000256" key="6">
    <source>
        <dbReference type="ARBA" id="ARBA00022801"/>
    </source>
</evidence>
<dbReference type="GO" id="GO:0004252">
    <property type="term" value="F:serine-type endopeptidase activity"/>
    <property type="evidence" value="ECO:0007669"/>
    <property type="project" value="InterPro"/>
</dbReference>
<feature type="transmembrane region" description="Helical" evidence="10">
    <location>
        <begin position="185"/>
        <end position="202"/>
    </location>
</feature>
<protein>
    <submittedName>
        <fullName evidence="13">Protease SohB</fullName>
        <ecNumber evidence="13">3.4.21.-</ecNumber>
    </submittedName>
</protein>
<dbReference type="CDD" id="cd07023">
    <property type="entry name" value="S49_Sppa_N_C"/>
    <property type="match status" value="1"/>
</dbReference>
<keyword evidence="5 10" id="KW-0812">Transmembrane</keyword>
<keyword evidence="7" id="KW-0720">Serine protease</keyword>
<dbReference type="NCBIfam" id="NF008745">
    <property type="entry name" value="PRK11778.1"/>
    <property type="match status" value="1"/>
</dbReference>
<keyword evidence="9 10" id="KW-0472">Membrane</keyword>
<evidence type="ECO:0000256" key="1">
    <source>
        <dbReference type="ARBA" id="ARBA00004236"/>
    </source>
</evidence>
<dbReference type="Gene3D" id="6.20.330.10">
    <property type="match status" value="1"/>
</dbReference>
<keyword evidence="4 13" id="KW-0645">Protease</keyword>
<evidence type="ECO:0000259" key="11">
    <source>
        <dbReference type="Pfam" id="PF01343"/>
    </source>
</evidence>
<proteinExistence type="inferred from homology"/>
<feature type="domain" description="Peptidase S49 N-terminal proteobacteria" evidence="12">
    <location>
        <begin position="4"/>
        <end position="153"/>
    </location>
</feature>
<dbReference type="Gene3D" id="3.90.226.10">
    <property type="entry name" value="2-enoyl-CoA Hydratase, Chain A, domain 1"/>
    <property type="match status" value="1"/>
</dbReference>
<dbReference type="GO" id="GO:0005886">
    <property type="term" value="C:plasma membrane"/>
    <property type="evidence" value="ECO:0007669"/>
    <property type="project" value="UniProtKB-SubCell"/>
</dbReference>
<dbReference type="Pfam" id="PF01343">
    <property type="entry name" value="Peptidase_S49"/>
    <property type="match status" value="1"/>
</dbReference>
<dbReference type="InterPro" id="IPR002142">
    <property type="entry name" value="Peptidase_S49"/>
</dbReference>
<evidence type="ECO:0000256" key="10">
    <source>
        <dbReference type="SAM" id="Phobius"/>
    </source>
</evidence>
<dbReference type="OrthoDB" id="5614232at2"/>
<reference evidence="13 14" key="1">
    <citation type="journal article" date="2019" name="ISME J.">
        <title>Candidatus Macondimonas diazotrophica, a novel gammaproteobacterial genus dominating crude-oil-contaminated coastal sediments.</title>
        <authorList>
            <person name="Karthikeyan S."/>
            <person name="Konstantinidis K."/>
        </authorList>
    </citation>
    <scope>NUCLEOTIDE SEQUENCE [LARGE SCALE GENOMIC DNA]</scope>
    <source>
        <strain evidence="13 14">KTK01</strain>
    </source>
</reference>
<feature type="domain" description="Peptidase S49" evidence="11">
    <location>
        <begin position="156"/>
        <end position="304"/>
    </location>
</feature>
<dbReference type="EC" id="3.4.21.-" evidence="13"/>
<dbReference type="PANTHER" id="PTHR42987">
    <property type="entry name" value="PEPTIDASE S49"/>
    <property type="match status" value="1"/>
</dbReference>
<evidence type="ECO:0000256" key="3">
    <source>
        <dbReference type="ARBA" id="ARBA00022475"/>
    </source>
</evidence>
<evidence type="ECO:0000256" key="5">
    <source>
        <dbReference type="ARBA" id="ARBA00022692"/>
    </source>
</evidence>
<evidence type="ECO:0000313" key="13">
    <source>
        <dbReference type="EMBL" id="TFZ81727.1"/>
    </source>
</evidence>